<gene>
    <name evidence="2" type="ORF">GQ651_07350</name>
</gene>
<keyword evidence="3" id="KW-1185">Reference proteome</keyword>
<feature type="region of interest" description="Disordered" evidence="1">
    <location>
        <begin position="114"/>
        <end position="153"/>
    </location>
</feature>
<evidence type="ECO:0000313" key="3">
    <source>
        <dbReference type="Proteomes" id="UP000480350"/>
    </source>
</evidence>
<organism evidence="2 3">
    <name type="scientific">Kangsaoukella pontilimi</name>
    <dbReference type="NCBI Taxonomy" id="2691042"/>
    <lineage>
        <taxon>Bacteria</taxon>
        <taxon>Pseudomonadati</taxon>
        <taxon>Pseudomonadota</taxon>
        <taxon>Alphaproteobacteria</taxon>
        <taxon>Rhodobacterales</taxon>
        <taxon>Paracoccaceae</taxon>
        <taxon>Kangsaoukella</taxon>
    </lineage>
</organism>
<dbReference type="EMBL" id="WUPT01000001">
    <property type="protein sequence ID" value="MXQ07658.1"/>
    <property type="molecule type" value="Genomic_DNA"/>
</dbReference>
<feature type="compositionally biased region" description="Basic and acidic residues" evidence="1">
    <location>
        <begin position="141"/>
        <end position="153"/>
    </location>
</feature>
<sequence length="153" mass="17415">MTRSIDYGNLMHQAMRGLIQNVLEDVAEHGLPGQHHFFITFDTMHPDVELADWLSDRYPDEMTVVMQHWFDGLEVTDDGFSITLNFGDTPEPLYIPYDAIKTFVDPSVEFGLRFETQDDHDDDDGDDDEPDAPDPGPAPKGDAEIVSLDRFRK</sequence>
<dbReference type="AlphaFoldDB" id="A0A7C9MZP8"/>
<name>A0A7C9MZP8_9RHOB</name>
<dbReference type="Proteomes" id="UP000480350">
    <property type="component" value="Unassembled WGS sequence"/>
</dbReference>
<accession>A0A7C9MZP8</accession>
<dbReference type="Pfam" id="PF04386">
    <property type="entry name" value="SspB"/>
    <property type="match status" value="1"/>
</dbReference>
<comment type="caution">
    <text evidence="2">The sequence shown here is derived from an EMBL/GenBank/DDBJ whole genome shotgun (WGS) entry which is preliminary data.</text>
</comment>
<dbReference type="RefSeq" id="WP_160763522.1">
    <property type="nucleotide sequence ID" value="NZ_WUPT01000001.1"/>
</dbReference>
<feature type="compositionally biased region" description="Acidic residues" evidence="1">
    <location>
        <begin position="118"/>
        <end position="132"/>
    </location>
</feature>
<protein>
    <recommendedName>
        <fullName evidence="4">Stringent starvation protein B</fullName>
    </recommendedName>
</protein>
<evidence type="ECO:0008006" key="4">
    <source>
        <dbReference type="Google" id="ProtNLM"/>
    </source>
</evidence>
<evidence type="ECO:0000313" key="2">
    <source>
        <dbReference type="EMBL" id="MXQ07658.1"/>
    </source>
</evidence>
<dbReference type="InterPro" id="IPR036760">
    <property type="entry name" value="SspB-like_sf"/>
</dbReference>
<reference evidence="2 3" key="2">
    <citation type="submission" date="2020-03" db="EMBL/GenBank/DDBJ databases">
        <title>Kangsaoukella pontilimi gen. nov., sp. nov., a new member of the family Rhodobacteraceae isolated from a tidal mudflat.</title>
        <authorList>
            <person name="Kim I.S."/>
        </authorList>
    </citation>
    <scope>NUCLEOTIDE SEQUENCE [LARGE SCALE GENOMIC DNA]</scope>
    <source>
        <strain evidence="2 3">GH1-50</strain>
    </source>
</reference>
<reference evidence="2 3" key="1">
    <citation type="submission" date="2019-12" db="EMBL/GenBank/DDBJ databases">
        <authorList>
            <person name="Lee S.D."/>
        </authorList>
    </citation>
    <scope>NUCLEOTIDE SEQUENCE [LARGE SCALE GENOMIC DNA]</scope>
    <source>
        <strain evidence="2 3">GH1-50</strain>
    </source>
</reference>
<evidence type="ECO:0000256" key="1">
    <source>
        <dbReference type="SAM" id="MobiDB-lite"/>
    </source>
</evidence>
<dbReference type="Gene3D" id="2.30.30.220">
    <property type="entry name" value="SspB-like"/>
    <property type="match status" value="1"/>
</dbReference>
<dbReference type="InterPro" id="IPR007481">
    <property type="entry name" value="SspB"/>
</dbReference>
<dbReference type="SUPFAM" id="SSF101738">
    <property type="entry name" value="SspB-like"/>
    <property type="match status" value="1"/>
</dbReference>
<proteinExistence type="predicted"/>